<gene>
    <name evidence="9" type="primary">LOC102802745</name>
</gene>
<sequence length="563" mass="65596">MAATVNEDIMAATIEKNVATMDELGIDSDEEHSQDANWNSGKKMDQWEDIDLTQKEVSMDRKPFQLGELHTLKDFARKQFRPLGKKGKLWKQQDEENLWSFSQENLKEPLLKKSLINQDLAKLAVTSFTMILKYMNEVRKTKACTDVTDQIFRPAIVYEPLRDETYCQIIKQLTNNQDRAYEERCWELMWLVTGLFVCSQGLLPEVIKFLQSRHKIDAASQSYRRLQMTLQNGNRKQPPHIYEIEAVQNKRDEILHEVLFPNGHIEFFTVSSCTKVIDMHQNIVGKLKLVCKEGLSLFITFSDKVLSCPDNEFFFDFIRTAMDWNRAMNPKDAGKFGSYQIYFMRKLWLNVVPGKDVNADYIFHYHQELPKLLKGYHKCTKKEASDLAALQYRVRYGDNKAAFQSLHNNVNEYIPQDIIAQQNAECWRKDIESAYDGQKTMTRVQAKVAFMKIIYKWPTYGSVFFEVKQTSQSQLPEVLLVAINKRGVILYNIKTKAMLSSYPFSRISTWSSGHNFFHITFGNLVKGMKMSCSTPLGYRMDDLITSYISHQMKKDGRAWPHRR</sequence>
<evidence type="ECO:0000256" key="2">
    <source>
        <dbReference type="ARBA" id="ARBA00008314"/>
    </source>
</evidence>
<dbReference type="InterPro" id="IPR000299">
    <property type="entry name" value="FERM_domain"/>
</dbReference>
<dbReference type="SMART" id="SM00139">
    <property type="entry name" value="MyTH4"/>
    <property type="match status" value="1"/>
</dbReference>
<dbReference type="InterPro" id="IPR051567">
    <property type="entry name" value="Unconventional_Myosin_ATPase"/>
</dbReference>
<proteinExistence type="inferred from homology"/>
<dbReference type="InterPro" id="IPR000857">
    <property type="entry name" value="MyTH4_dom"/>
</dbReference>
<protein>
    <submittedName>
        <fullName evidence="9">Myosin-VIIa-like</fullName>
    </submittedName>
</protein>
<dbReference type="InterPro" id="IPR038185">
    <property type="entry name" value="MyTH4_dom_sf"/>
</dbReference>
<comment type="subcellular location">
    <subcellularLocation>
        <location evidence="1">Cytoplasm</location>
    </subcellularLocation>
</comment>
<keyword evidence="5" id="KW-0009">Actin-binding</keyword>
<dbReference type="PANTHER" id="PTHR22692:SF26">
    <property type="entry name" value="SH3 DOMAIN-CONTAINING PROTEIN"/>
    <property type="match status" value="1"/>
</dbReference>
<dbReference type="SUPFAM" id="SSF47031">
    <property type="entry name" value="Second domain of FERM"/>
    <property type="match status" value="1"/>
</dbReference>
<dbReference type="InterPro" id="IPR029071">
    <property type="entry name" value="Ubiquitin-like_domsf"/>
</dbReference>
<evidence type="ECO:0000256" key="3">
    <source>
        <dbReference type="ARBA" id="ARBA00022490"/>
    </source>
</evidence>
<dbReference type="InterPro" id="IPR035963">
    <property type="entry name" value="FERM_2"/>
</dbReference>
<organism evidence="8 9">
    <name type="scientific">Saccoglossus kowalevskii</name>
    <name type="common">Acorn worm</name>
    <dbReference type="NCBI Taxonomy" id="10224"/>
    <lineage>
        <taxon>Eukaryota</taxon>
        <taxon>Metazoa</taxon>
        <taxon>Hemichordata</taxon>
        <taxon>Enteropneusta</taxon>
        <taxon>Harrimaniidae</taxon>
        <taxon>Saccoglossus</taxon>
    </lineage>
</organism>
<dbReference type="InterPro" id="IPR019748">
    <property type="entry name" value="FERM_central"/>
</dbReference>
<dbReference type="CDD" id="cd14473">
    <property type="entry name" value="FERM_B-lobe"/>
    <property type="match status" value="1"/>
</dbReference>
<evidence type="ECO:0000259" key="6">
    <source>
        <dbReference type="PROSITE" id="PS50057"/>
    </source>
</evidence>
<dbReference type="GeneID" id="102802745"/>
<keyword evidence="8" id="KW-1185">Reference proteome</keyword>
<evidence type="ECO:0000256" key="1">
    <source>
        <dbReference type="ARBA" id="ARBA00004496"/>
    </source>
</evidence>
<dbReference type="RefSeq" id="XP_006817956.1">
    <property type="nucleotide sequence ID" value="XM_006817893.1"/>
</dbReference>
<dbReference type="Gene3D" id="2.30.29.30">
    <property type="entry name" value="Pleckstrin-homology domain (PH domain)/Phosphotyrosine-binding domain (PTB)"/>
    <property type="match status" value="1"/>
</dbReference>
<dbReference type="Gene3D" id="1.20.80.10">
    <property type="match status" value="1"/>
</dbReference>
<dbReference type="SMART" id="SM00295">
    <property type="entry name" value="B41"/>
    <property type="match status" value="1"/>
</dbReference>
<evidence type="ECO:0000256" key="4">
    <source>
        <dbReference type="ARBA" id="ARBA00022737"/>
    </source>
</evidence>
<dbReference type="InterPro" id="IPR041794">
    <property type="entry name" value="MyoVII_FERM_C2"/>
</dbReference>
<dbReference type="InterPro" id="IPR014352">
    <property type="entry name" value="FERM/acyl-CoA-bd_prot_sf"/>
</dbReference>
<dbReference type="PROSITE" id="PS50057">
    <property type="entry name" value="FERM_3"/>
    <property type="match status" value="1"/>
</dbReference>
<evidence type="ECO:0000256" key="5">
    <source>
        <dbReference type="ARBA" id="ARBA00023203"/>
    </source>
</evidence>
<dbReference type="Gene3D" id="1.25.40.530">
    <property type="entry name" value="MyTH4 domain"/>
    <property type="match status" value="2"/>
</dbReference>
<dbReference type="SUPFAM" id="SSF54236">
    <property type="entry name" value="Ubiquitin-like"/>
    <property type="match status" value="1"/>
</dbReference>
<feature type="domain" description="FERM" evidence="6">
    <location>
        <begin position="254"/>
        <end position="555"/>
    </location>
</feature>
<dbReference type="CDD" id="cd13199">
    <property type="entry name" value="FERM_C2_MyoVII"/>
    <property type="match status" value="1"/>
</dbReference>
<name>A0ABM0MD65_SACKO</name>
<keyword evidence="4" id="KW-0677">Repeat</keyword>
<dbReference type="Proteomes" id="UP000694865">
    <property type="component" value="Unplaced"/>
</dbReference>
<dbReference type="PROSITE" id="PS51016">
    <property type="entry name" value="MYTH4"/>
    <property type="match status" value="1"/>
</dbReference>
<dbReference type="SUPFAM" id="SSF50729">
    <property type="entry name" value="PH domain-like"/>
    <property type="match status" value="1"/>
</dbReference>
<dbReference type="Pfam" id="PF00784">
    <property type="entry name" value="MyTH4"/>
    <property type="match status" value="1"/>
</dbReference>
<evidence type="ECO:0000259" key="7">
    <source>
        <dbReference type="PROSITE" id="PS51016"/>
    </source>
</evidence>
<keyword evidence="3" id="KW-0963">Cytoplasm</keyword>
<dbReference type="Gene3D" id="3.10.20.90">
    <property type="entry name" value="Phosphatidylinositol 3-kinase Catalytic Subunit, Chain A, domain 1"/>
    <property type="match status" value="1"/>
</dbReference>
<feature type="domain" description="MyTH4" evidence="7">
    <location>
        <begin position="101"/>
        <end position="248"/>
    </location>
</feature>
<reference evidence="9" key="1">
    <citation type="submission" date="2025-08" db="UniProtKB">
        <authorList>
            <consortium name="RefSeq"/>
        </authorList>
    </citation>
    <scope>IDENTIFICATION</scope>
    <source>
        <tissue evidence="9">Testes</tissue>
    </source>
</reference>
<dbReference type="PANTHER" id="PTHR22692">
    <property type="entry name" value="MYOSIN VII, XV"/>
    <property type="match status" value="1"/>
</dbReference>
<evidence type="ECO:0000313" key="8">
    <source>
        <dbReference type="Proteomes" id="UP000694865"/>
    </source>
</evidence>
<dbReference type="Pfam" id="PF00373">
    <property type="entry name" value="FERM_M"/>
    <property type="match status" value="1"/>
</dbReference>
<accession>A0ABM0MD65</accession>
<dbReference type="InterPro" id="IPR011993">
    <property type="entry name" value="PH-like_dom_sf"/>
</dbReference>
<evidence type="ECO:0000313" key="9">
    <source>
        <dbReference type="RefSeq" id="XP_006817956.1"/>
    </source>
</evidence>
<dbReference type="InterPro" id="IPR019749">
    <property type="entry name" value="Band_41_domain"/>
</dbReference>
<comment type="similarity">
    <text evidence="2">Belongs to the TRAFAC class myosin-kinesin ATPase superfamily. Myosin family.</text>
</comment>